<feature type="domain" description="S1 motif" evidence="5">
    <location>
        <begin position="308"/>
        <end position="377"/>
    </location>
</feature>
<dbReference type="Proteomes" id="UP000593765">
    <property type="component" value="Chromosome"/>
</dbReference>
<evidence type="ECO:0000313" key="6">
    <source>
        <dbReference type="EMBL" id="QOV89597.1"/>
    </source>
</evidence>
<dbReference type="InterPro" id="IPR003029">
    <property type="entry name" value="S1_domain"/>
</dbReference>
<dbReference type="EMBL" id="CP063458">
    <property type="protein sequence ID" value="QOV89597.1"/>
    <property type="molecule type" value="Genomic_DNA"/>
</dbReference>
<dbReference type="CDD" id="cd05688">
    <property type="entry name" value="S1_RPS1_repeat_ec3"/>
    <property type="match status" value="1"/>
</dbReference>
<dbReference type="InterPro" id="IPR050437">
    <property type="entry name" value="Ribos_protein_bS1-like"/>
</dbReference>
<dbReference type="GO" id="GO:0022627">
    <property type="term" value="C:cytosolic small ribosomal subunit"/>
    <property type="evidence" value="ECO:0007669"/>
    <property type="project" value="TreeGrafter"/>
</dbReference>
<evidence type="ECO:0000256" key="3">
    <source>
        <dbReference type="ARBA" id="ARBA00023274"/>
    </source>
</evidence>
<evidence type="ECO:0000256" key="1">
    <source>
        <dbReference type="ARBA" id="ARBA00006767"/>
    </source>
</evidence>
<dbReference type="KEGG" id="hbs:IPV69_25975"/>
<dbReference type="FunFam" id="2.40.50.140:FF:000103">
    <property type="entry name" value="protein RRP5 homolog"/>
    <property type="match status" value="1"/>
</dbReference>
<reference evidence="6 7" key="1">
    <citation type="submission" date="2020-10" db="EMBL/GenBank/DDBJ databases">
        <title>Wide distribution of Phycisphaera-like planctomycetes from WD2101 soil group in peatlands and genome analysis of the first cultivated representative.</title>
        <authorList>
            <person name="Dedysh S.N."/>
            <person name="Beletsky A.V."/>
            <person name="Ivanova A."/>
            <person name="Kulichevskaya I.S."/>
            <person name="Suzina N.E."/>
            <person name="Philippov D.A."/>
            <person name="Rakitin A.L."/>
            <person name="Mardanov A.V."/>
            <person name="Ravin N.V."/>
        </authorList>
    </citation>
    <scope>NUCLEOTIDE SEQUENCE [LARGE SCALE GENOMIC DNA]</scope>
    <source>
        <strain evidence="6 7">M1803</strain>
    </source>
</reference>
<dbReference type="Pfam" id="PF00575">
    <property type="entry name" value="S1"/>
    <property type="match status" value="4"/>
</dbReference>
<dbReference type="SMART" id="SM00316">
    <property type="entry name" value="S1"/>
    <property type="match status" value="5"/>
</dbReference>
<proteinExistence type="inferred from homology"/>
<evidence type="ECO:0000313" key="7">
    <source>
        <dbReference type="Proteomes" id="UP000593765"/>
    </source>
</evidence>
<evidence type="ECO:0000259" key="5">
    <source>
        <dbReference type="PROSITE" id="PS50126"/>
    </source>
</evidence>
<protein>
    <submittedName>
        <fullName evidence="6">S1 RNA-binding domain-containing protein</fullName>
    </submittedName>
</protein>
<feature type="domain" description="S1 motif" evidence="5">
    <location>
        <begin position="223"/>
        <end position="291"/>
    </location>
</feature>
<keyword evidence="7" id="KW-1185">Reference proteome</keyword>
<sequence length="506" mass="54930">MAEDLKADPFKEKFRADESALDSELNAALTGVEVDSLYGFDKPQPAAATPTEGPREIGGKQVRHGKIVSISKDEAFVEFGGKSQGIVPLIQFAEPPVVGQEQDFLVERYDVHEGVILLSVKGASAANVSWENLEAGQIVEGTVTGMNKGGLEIDVKGMRGFMPAGQIDIYFHKDISVFLGQKMQAEVTKFERAAKNLVLSRRNILEREKEEKKKVLMAELAPGQMRQGTVRSVMDFGAFVDLGGADGLIHVSEMSHRRGVKPSDFVKEGDLVDVKIIKMDAASGKISLSLKQAMPDPWGGIENRYAVGTLVTGRVAKVENFGAFIEVEEGIEGLLPVSEMSWTRIRHPSDVVKAGDTIKLSVIRMDPAARKMTFSLKAAGPDPWATAKEKYPPNTIITGKVTRAVDFGAFVEVEAGLEGLVHISELAPHRVKQTGDVVKPGQEIQARVLDIDLNARRMSLSIRRVAEEPPPPPTPVDPAAVAAAAAAAEKKKKKRAELKGGLDWNW</sequence>
<feature type="domain" description="S1 motif" evidence="5">
    <location>
        <begin position="60"/>
        <end position="121"/>
    </location>
</feature>
<comment type="function">
    <text evidence="4">Binds mRNA; thus facilitating recognition of the initiation point. It is needed to translate mRNA with a short Shine-Dalgarno (SD) purine-rich sequence.</text>
</comment>
<organism evidence="6 7">
    <name type="scientific">Humisphaera borealis</name>
    <dbReference type="NCBI Taxonomy" id="2807512"/>
    <lineage>
        <taxon>Bacteria</taxon>
        <taxon>Pseudomonadati</taxon>
        <taxon>Planctomycetota</taxon>
        <taxon>Phycisphaerae</taxon>
        <taxon>Tepidisphaerales</taxon>
        <taxon>Tepidisphaeraceae</taxon>
        <taxon>Humisphaera</taxon>
    </lineage>
</organism>
<evidence type="ECO:0000256" key="4">
    <source>
        <dbReference type="ARBA" id="ARBA00025604"/>
    </source>
</evidence>
<evidence type="ECO:0000256" key="2">
    <source>
        <dbReference type="ARBA" id="ARBA00022980"/>
    </source>
</evidence>
<keyword evidence="2" id="KW-0689">Ribosomal protein</keyword>
<gene>
    <name evidence="6" type="ORF">IPV69_25975</name>
</gene>
<accession>A0A7M2WVL8</accession>
<dbReference type="GO" id="GO:0006412">
    <property type="term" value="P:translation"/>
    <property type="evidence" value="ECO:0007669"/>
    <property type="project" value="TreeGrafter"/>
</dbReference>
<dbReference type="GO" id="GO:0003729">
    <property type="term" value="F:mRNA binding"/>
    <property type="evidence" value="ECO:0007669"/>
    <property type="project" value="UniProtKB-ARBA"/>
</dbReference>
<dbReference type="InterPro" id="IPR035104">
    <property type="entry name" value="Ribosomal_protein_S1-like"/>
</dbReference>
<dbReference type="PANTHER" id="PTHR10724:SF7">
    <property type="entry name" value="SMALL RIBOSOMAL SUBUNIT PROTEIN BS1C"/>
    <property type="match status" value="1"/>
</dbReference>
<dbReference type="CDD" id="cd04465">
    <property type="entry name" value="S1_RPS1_repeat_ec2_hs2"/>
    <property type="match status" value="1"/>
</dbReference>
<keyword evidence="3" id="KW-0687">Ribonucleoprotein</keyword>
<dbReference type="SUPFAM" id="SSF50249">
    <property type="entry name" value="Nucleic acid-binding proteins"/>
    <property type="match status" value="5"/>
</dbReference>
<dbReference type="InterPro" id="IPR012340">
    <property type="entry name" value="NA-bd_OB-fold"/>
</dbReference>
<feature type="domain" description="S1 motif" evidence="5">
    <location>
        <begin position="394"/>
        <end position="463"/>
    </location>
</feature>
<dbReference type="PANTHER" id="PTHR10724">
    <property type="entry name" value="30S RIBOSOMAL PROTEIN S1"/>
    <property type="match status" value="1"/>
</dbReference>
<comment type="similarity">
    <text evidence="1">Belongs to the bacterial ribosomal protein bS1 family.</text>
</comment>
<dbReference type="GO" id="GO:0003735">
    <property type="term" value="F:structural constituent of ribosome"/>
    <property type="evidence" value="ECO:0007669"/>
    <property type="project" value="TreeGrafter"/>
</dbReference>
<dbReference type="PROSITE" id="PS50126">
    <property type="entry name" value="S1"/>
    <property type="match status" value="5"/>
</dbReference>
<name>A0A7M2WVL8_9BACT</name>
<dbReference type="FunFam" id="2.40.50.140:FF:000051">
    <property type="entry name" value="RNA-binding transcriptional accessory protein"/>
    <property type="match status" value="1"/>
</dbReference>
<dbReference type="RefSeq" id="WP_206292646.1">
    <property type="nucleotide sequence ID" value="NZ_CP063458.1"/>
</dbReference>
<dbReference type="PRINTS" id="PR00681">
    <property type="entry name" value="RIBOSOMALS1"/>
</dbReference>
<feature type="domain" description="S1 motif" evidence="5">
    <location>
        <begin position="136"/>
        <end position="202"/>
    </location>
</feature>
<dbReference type="AlphaFoldDB" id="A0A7M2WVL8"/>
<dbReference type="Gene3D" id="2.40.50.140">
    <property type="entry name" value="Nucleic acid-binding proteins"/>
    <property type="match status" value="5"/>
</dbReference>